<dbReference type="CDD" id="cd18622">
    <property type="entry name" value="GH32_Inu-like"/>
    <property type="match status" value="1"/>
</dbReference>
<dbReference type="Pfam" id="PF00251">
    <property type="entry name" value="Glyco_hydro_32N"/>
    <property type="match status" value="1"/>
</dbReference>
<organism evidence="7 8">
    <name type="scientific">Metabacillus herbersteinensis</name>
    <dbReference type="NCBI Taxonomy" id="283816"/>
    <lineage>
        <taxon>Bacteria</taxon>
        <taxon>Bacillati</taxon>
        <taxon>Bacillota</taxon>
        <taxon>Bacilli</taxon>
        <taxon>Bacillales</taxon>
        <taxon>Bacillaceae</taxon>
        <taxon>Metabacillus</taxon>
    </lineage>
</organism>
<dbReference type="SUPFAM" id="SSF75005">
    <property type="entry name" value="Arabinanase/levansucrase/invertase"/>
    <property type="match status" value="1"/>
</dbReference>
<evidence type="ECO:0000313" key="7">
    <source>
        <dbReference type="EMBL" id="MFC0270957.1"/>
    </source>
</evidence>
<dbReference type="GO" id="GO:0016787">
    <property type="term" value="F:hydrolase activity"/>
    <property type="evidence" value="ECO:0007669"/>
    <property type="project" value="UniProtKB-KW"/>
</dbReference>
<dbReference type="InterPro" id="IPR018053">
    <property type="entry name" value="Glyco_hydro_32_AS"/>
</dbReference>
<sequence>MTAKFKEQHRPQFHFSPEEKWMNDPNGMVFFNDGYHLFYQYHPYGTTWGPMHWGHAVSKDLIHWEHLPIALFPDEHGEIFSGSAVVDWNNTSGFFGDQPGLVAIYTSAGTYPDSNRPRQRQSLAYSKDNGRTWVKYEGNPVLSDVNITDYRDPKVFWDNDTNKWVMVLATGQSVTIYTSRNLKDWKFASEFGNKAGSHDGVWECPDLFKLPVDNNQDNQKWVMIVSIGDNGESKEGSRTQYFIGQFDGTTFVNDYDDATILWLDYGRDNYAGVSWSDVKDGRRIYLGWMSNWRYANQVPTNSFRSAMTLPRELSLVSGIEGVRLVQKTVSEINAIRKETVSHQEKIIAANHPVSIPLNNKLIEMTIQFEKVTSNQFGLIVQHSETEKTSITYDVLKEKLLVDRSNSGKNSFSTSFPTVQETPLKLKNNIVKLQLFIDTSSIEVFVNDGEVAVTSLIFPSEAGQELILFSNEGNTIVSDFKITELNSIWSSK</sequence>
<accession>A0ABV6GDC6</accession>
<keyword evidence="2 4" id="KW-0378">Hydrolase</keyword>
<protein>
    <submittedName>
        <fullName evidence="7">Glycoside hydrolase family 32 protein</fullName>
    </submittedName>
</protein>
<feature type="domain" description="Glycosyl hydrolase family 32 C-terminal" evidence="6">
    <location>
        <begin position="331"/>
        <end position="482"/>
    </location>
</feature>
<dbReference type="Proteomes" id="UP001589854">
    <property type="component" value="Unassembled WGS sequence"/>
</dbReference>
<evidence type="ECO:0000256" key="4">
    <source>
        <dbReference type="RuleBase" id="RU362110"/>
    </source>
</evidence>
<dbReference type="InterPro" id="IPR013148">
    <property type="entry name" value="Glyco_hydro_32_N"/>
</dbReference>
<dbReference type="PANTHER" id="PTHR42800">
    <property type="entry name" value="EXOINULINASE INUD (AFU_ORTHOLOGUE AFUA_5G00480)"/>
    <property type="match status" value="1"/>
</dbReference>
<name>A0ABV6GDC6_9BACI</name>
<keyword evidence="8" id="KW-1185">Reference proteome</keyword>
<dbReference type="InterPro" id="IPR001362">
    <property type="entry name" value="Glyco_hydro_32"/>
</dbReference>
<dbReference type="PANTHER" id="PTHR42800:SF1">
    <property type="entry name" value="EXOINULINASE INUD (AFU_ORTHOLOGUE AFUA_5G00480)"/>
    <property type="match status" value="1"/>
</dbReference>
<feature type="domain" description="Glycosyl hydrolase family 32 N-terminal" evidence="5">
    <location>
        <begin position="14"/>
        <end position="327"/>
    </location>
</feature>
<comment type="caution">
    <text evidence="7">The sequence shown here is derived from an EMBL/GenBank/DDBJ whole genome shotgun (WGS) entry which is preliminary data.</text>
</comment>
<dbReference type="SMART" id="SM00640">
    <property type="entry name" value="Glyco_32"/>
    <property type="match status" value="1"/>
</dbReference>
<dbReference type="Pfam" id="PF08244">
    <property type="entry name" value="Glyco_hydro_32C"/>
    <property type="match status" value="1"/>
</dbReference>
<dbReference type="EMBL" id="JBHLVO010000003">
    <property type="protein sequence ID" value="MFC0270957.1"/>
    <property type="molecule type" value="Genomic_DNA"/>
</dbReference>
<evidence type="ECO:0000259" key="5">
    <source>
        <dbReference type="Pfam" id="PF00251"/>
    </source>
</evidence>
<dbReference type="PROSITE" id="PS00609">
    <property type="entry name" value="GLYCOSYL_HYDROL_F32"/>
    <property type="match status" value="1"/>
</dbReference>
<dbReference type="Gene3D" id="2.60.120.560">
    <property type="entry name" value="Exo-inulinase, domain 1"/>
    <property type="match status" value="1"/>
</dbReference>
<gene>
    <name evidence="7" type="ORF">ACFFIX_05785</name>
</gene>
<dbReference type="Gene3D" id="2.115.10.20">
    <property type="entry name" value="Glycosyl hydrolase domain, family 43"/>
    <property type="match status" value="1"/>
</dbReference>
<reference evidence="7 8" key="1">
    <citation type="submission" date="2024-09" db="EMBL/GenBank/DDBJ databases">
        <authorList>
            <person name="Sun Q."/>
            <person name="Mori K."/>
        </authorList>
    </citation>
    <scope>NUCLEOTIDE SEQUENCE [LARGE SCALE GENOMIC DNA]</scope>
    <source>
        <strain evidence="7 8">CCM 7228</strain>
    </source>
</reference>
<dbReference type="RefSeq" id="WP_378931502.1">
    <property type="nucleotide sequence ID" value="NZ_JBHLVO010000003.1"/>
</dbReference>
<evidence type="ECO:0000313" key="8">
    <source>
        <dbReference type="Proteomes" id="UP001589854"/>
    </source>
</evidence>
<evidence type="ECO:0000256" key="3">
    <source>
        <dbReference type="ARBA" id="ARBA00023295"/>
    </source>
</evidence>
<keyword evidence="3 4" id="KW-0326">Glycosidase</keyword>
<evidence type="ECO:0000256" key="2">
    <source>
        <dbReference type="ARBA" id="ARBA00022801"/>
    </source>
</evidence>
<evidence type="ECO:0000256" key="1">
    <source>
        <dbReference type="ARBA" id="ARBA00009902"/>
    </source>
</evidence>
<dbReference type="InterPro" id="IPR023296">
    <property type="entry name" value="Glyco_hydro_beta-prop_sf"/>
</dbReference>
<dbReference type="SUPFAM" id="SSF49899">
    <property type="entry name" value="Concanavalin A-like lectins/glucanases"/>
    <property type="match status" value="1"/>
</dbReference>
<comment type="similarity">
    <text evidence="1 4">Belongs to the glycosyl hydrolase 32 family.</text>
</comment>
<dbReference type="InterPro" id="IPR013320">
    <property type="entry name" value="ConA-like_dom_sf"/>
</dbReference>
<dbReference type="InterPro" id="IPR013189">
    <property type="entry name" value="Glyco_hydro_32_C"/>
</dbReference>
<proteinExistence type="inferred from homology"/>
<evidence type="ECO:0000259" key="6">
    <source>
        <dbReference type="Pfam" id="PF08244"/>
    </source>
</evidence>